<proteinExistence type="predicted"/>
<evidence type="ECO:0000313" key="8">
    <source>
        <dbReference type="Proteomes" id="UP001596303"/>
    </source>
</evidence>
<evidence type="ECO:0000256" key="6">
    <source>
        <dbReference type="SAM" id="Phobius"/>
    </source>
</evidence>
<comment type="subcellular location">
    <subcellularLocation>
        <location evidence="1">Cell membrane</location>
        <topology evidence="1">Multi-pass membrane protein</topology>
    </subcellularLocation>
</comment>
<protein>
    <submittedName>
        <fullName evidence="7">LysE family translocator</fullName>
    </submittedName>
</protein>
<keyword evidence="3 6" id="KW-0812">Transmembrane</keyword>
<dbReference type="RefSeq" id="WP_377378849.1">
    <property type="nucleotide sequence ID" value="NZ_JBHSSW010000012.1"/>
</dbReference>
<name>A0ABW1SAY0_9PROT</name>
<dbReference type="PANTHER" id="PTHR30086">
    <property type="entry name" value="ARGININE EXPORTER PROTEIN ARGO"/>
    <property type="match status" value="1"/>
</dbReference>
<evidence type="ECO:0000256" key="5">
    <source>
        <dbReference type="ARBA" id="ARBA00023136"/>
    </source>
</evidence>
<evidence type="ECO:0000313" key="7">
    <source>
        <dbReference type="EMBL" id="MFC6198548.1"/>
    </source>
</evidence>
<reference evidence="8" key="1">
    <citation type="journal article" date="2019" name="Int. J. Syst. Evol. Microbiol.">
        <title>The Global Catalogue of Microorganisms (GCM) 10K type strain sequencing project: providing services to taxonomists for standard genome sequencing and annotation.</title>
        <authorList>
            <consortium name="The Broad Institute Genomics Platform"/>
            <consortium name="The Broad Institute Genome Sequencing Center for Infectious Disease"/>
            <person name="Wu L."/>
            <person name="Ma J."/>
        </authorList>
    </citation>
    <scope>NUCLEOTIDE SEQUENCE [LARGE SCALE GENOMIC DNA]</scope>
    <source>
        <strain evidence="8">CGMCC-1.15741</strain>
    </source>
</reference>
<keyword evidence="4 6" id="KW-1133">Transmembrane helix</keyword>
<dbReference type="PANTHER" id="PTHR30086:SF20">
    <property type="entry name" value="ARGININE EXPORTER PROTEIN ARGO-RELATED"/>
    <property type="match status" value="1"/>
</dbReference>
<dbReference type="EMBL" id="JBHSSW010000012">
    <property type="protein sequence ID" value="MFC6198548.1"/>
    <property type="molecule type" value="Genomic_DNA"/>
</dbReference>
<keyword evidence="5 6" id="KW-0472">Membrane</keyword>
<evidence type="ECO:0000256" key="4">
    <source>
        <dbReference type="ARBA" id="ARBA00022989"/>
    </source>
</evidence>
<evidence type="ECO:0000256" key="2">
    <source>
        <dbReference type="ARBA" id="ARBA00022475"/>
    </source>
</evidence>
<dbReference type="Pfam" id="PF01810">
    <property type="entry name" value="LysE"/>
    <property type="match status" value="1"/>
</dbReference>
<dbReference type="Proteomes" id="UP001596303">
    <property type="component" value="Unassembled WGS sequence"/>
</dbReference>
<accession>A0ABW1SAY0</accession>
<dbReference type="InterPro" id="IPR001123">
    <property type="entry name" value="LeuE-type"/>
</dbReference>
<evidence type="ECO:0000256" key="1">
    <source>
        <dbReference type="ARBA" id="ARBA00004651"/>
    </source>
</evidence>
<feature type="transmembrane region" description="Helical" evidence="6">
    <location>
        <begin position="117"/>
        <end position="138"/>
    </location>
</feature>
<sequence length="213" mass="22725">MDIATSLTSFSIAAALMTMTPGIDTALVLRTAAVESSMKAMLAGIGICLGVLFWGLLSALGVAAVLAVSETAYTLMRIAGAAYLLWLGGNMVLSAIRRRSAFDESGSVTKQTTLKGWFARGLFTNLLNPKIGVFYISFLPQFMVDGVSPVGWSTLLASLHAVMGLFWFAAIVLATRPISQFLKRPSVTRTLDSVTGMVLIGFGLKLFFEEKAA</sequence>
<organism evidence="7 8">
    <name type="scientific">Ponticaulis profundi</name>
    <dbReference type="NCBI Taxonomy" id="2665222"/>
    <lineage>
        <taxon>Bacteria</taxon>
        <taxon>Pseudomonadati</taxon>
        <taxon>Pseudomonadota</taxon>
        <taxon>Alphaproteobacteria</taxon>
        <taxon>Hyphomonadales</taxon>
        <taxon>Hyphomonadaceae</taxon>
        <taxon>Ponticaulis</taxon>
    </lineage>
</organism>
<gene>
    <name evidence="7" type="ORF">ACFQDM_10670</name>
</gene>
<comment type="caution">
    <text evidence="7">The sequence shown here is derived from an EMBL/GenBank/DDBJ whole genome shotgun (WGS) entry which is preliminary data.</text>
</comment>
<feature type="transmembrane region" description="Helical" evidence="6">
    <location>
        <begin position="150"/>
        <end position="175"/>
    </location>
</feature>
<evidence type="ECO:0000256" key="3">
    <source>
        <dbReference type="ARBA" id="ARBA00022692"/>
    </source>
</evidence>
<feature type="transmembrane region" description="Helical" evidence="6">
    <location>
        <begin position="74"/>
        <end position="96"/>
    </location>
</feature>
<feature type="transmembrane region" description="Helical" evidence="6">
    <location>
        <begin position="41"/>
        <end position="68"/>
    </location>
</feature>
<keyword evidence="2" id="KW-1003">Cell membrane</keyword>
<keyword evidence="8" id="KW-1185">Reference proteome</keyword>
<dbReference type="PIRSF" id="PIRSF006324">
    <property type="entry name" value="LeuE"/>
    <property type="match status" value="1"/>
</dbReference>
<feature type="transmembrane region" description="Helical" evidence="6">
    <location>
        <begin position="6"/>
        <end position="29"/>
    </location>
</feature>